<accession>A0A542X8H4</accession>
<dbReference type="Proteomes" id="UP000318336">
    <property type="component" value="Unassembled WGS sequence"/>
</dbReference>
<dbReference type="AlphaFoldDB" id="A0A542X8H4"/>
<evidence type="ECO:0000313" key="3">
    <source>
        <dbReference type="Proteomes" id="UP000318336"/>
    </source>
</evidence>
<dbReference type="EMBL" id="VFOK01000001">
    <property type="protein sequence ID" value="TQL32100.1"/>
    <property type="molecule type" value="Genomic_DNA"/>
</dbReference>
<dbReference type="RefSeq" id="WP_142004248.1">
    <property type="nucleotide sequence ID" value="NZ_CAJTBP010000001.1"/>
</dbReference>
<gene>
    <name evidence="2" type="ORF">FB554_0215</name>
</gene>
<evidence type="ECO:0000313" key="2">
    <source>
        <dbReference type="EMBL" id="TQL32100.1"/>
    </source>
</evidence>
<keyword evidence="3" id="KW-1185">Reference proteome</keyword>
<reference evidence="2 3" key="1">
    <citation type="submission" date="2019-06" db="EMBL/GenBank/DDBJ databases">
        <title>Sequencing the genomes of 1000 actinobacteria strains.</title>
        <authorList>
            <person name="Klenk H.-P."/>
        </authorList>
    </citation>
    <scope>NUCLEOTIDE SEQUENCE [LARGE SCALE GENOMIC DNA]</scope>
    <source>
        <strain evidence="2 3">DSM 24617</strain>
    </source>
</reference>
<protein>
    <submittedName>
        <fullName evidence="2">Uncharacterized protein</fullName>
    </submittedName>
</protein>
<feature type="region of interest" description="Disordered" evidence="1">
    <location>
        <begin position="27"/>
        <end position="66"/>
    </location>
</feature>
<feature type="compositionally biased region" description="Polar residues" evidence="1">
    <location>
        <begin position="46"/>
        <end position="55"/>
    </location>
</feature>
<proteinExistence type="predicted"/>
<comment type="caution">
    <text evidence="2">The sequence shown here is derived from an EMBL/GenBank/DDBJ whole genome shotgun (WGS) entry which is preliminary data.</text>
</comment>
<sequence>MGYVIAAVVTLAVLIAVLGYSVRRRRDLDRSRVDRRQPLTGGARGANNTSASTEFATKRGGSAMPP</sequence>
<organism evidence="2 3">
    <name type="scientific">Barrientosiimonas humi</name>
    <dbReference type="NCBI Taxonomy" id="999931"/>
    <lineage>
        <taxon>Bacteria</taxon>
        <taxon>Bacillati</taxon>
        <taxon>Actinomycetota</taxon>
        <taxon>Actinomycetes</taxon>
        <taxon>Micrococcales</taxon>
        <taxon>Dermacoccaceae</taxon>
        <taxon>Barrientosiimonas</taxon>
    </lineage>
</organism>
<evidence type="ECO:0000256" key="1">
    <source>
        <dbReference type="SAM" id="MobiDB-lite"/>
    </source>
</evidence>
<name>A0A542X8H4_9MICO</name>
<feature type="compositionally biased region" description="Basic and acidic residues" evidence="1">
    <location>
        <begin position="27"/>
        <end position="37"/>
    </location>
</feature>